<proteinExistence type="predicted"/>
<dbReference type="EMBL" id="CP014782">
    <property type="protein sequence ID" value="AQS36872.1"/>
    <property type="molecule type" value="Genomic_DNA"/>
</dbReference>
<dbReference type="KEGG" id="spsw:Sps_01708"/>
<name>A0A1S6HMZ6_9GAMM</name>
<accession>A0A1S6HMZ6</accession>
<organism evidence="1 2">
    <name type="scientific">Shewanella psychrophila</name>
    <dbReference type="NCBI Taxonomy" id="225848"/>
    <lineage>
        <taxon>Bacteria</taxon>
        <taxon>Pseudomonadati</taxon>
        <taxon>Pseudomonadota</taxon>
        <taxon>Gammaproteobacteria</taxon>
        <taxon>Alteromonadales</taxon>
        <taxon>Shewanellaceae</taxon>
        <taxon>Shewanella</taxon>
    </lineage>
</organism>
<evidence type="ECO:0008006" key="3">
    <source>
        <dbReference type="Google" id="ProtNLM"/>
    </source>
</evidence>
<dbReference type="SUPFAM" id="SSF49503">
    <property type="entry name" value="Cupredoxins"/>
    <property type="match status" value="1"/>
</dbReference>
<dbReference type="SUPFAM" id="SSF49464">
    <property type="entry name" value="Carboxypeptidase regulatory domain-like"/>
    <property type="match status" value="1"/>
</dbReference>
<evidence type="ECO:0000313" key="2">
    <source>
        <dbReference type="Proteomes" id="UP000189545"/>
    </source>
</evidence>
<protein>
    <recommendedName>
        <fullName evidence="3">Plastocyanin</fullName>
    </recommendedName>
</protein>
<dbReference type="InterPro" id="IPR008969">
    <property type="entry name" value="CarboxyPept-like_regulatory"/>
</dbReference>
<dbReference type="InterPro" id="IPR008972">
    <property type="entry name" value="Cupredoxin"/>
</dbReference>
<dbReference type="AlphaFoldDB" id="A0A1S6HMZ6"/>
<dbReference type="Gene3D" id="2.60.40.420">
    <property type="entry name" value="Cupredoxins - blue copper proteins"/>
    <property type="match status" value="1"/>
</dbReference>
<sequence length="227" mass="25513">MINRREVLLFGGLFLGPFAMSSFTVNAETIRLVDPAGEAMENMVVYLQPKHLDGSKSEVAMDNMAAPLEVHQRNKQFTPYITVVQKGYELQFVNDDDITHHIYSAAGPKRFSFKLRKDNATKTMVFDQVGHVSMGCNVHDWMSGHLLVVDTPYFGLTDEMGWVSFENAADADYTLVIWHPQLLTRDNTLSQEVTLPLTKALSITVSALMGDIPSQKSLDDFEFLEGY</sequence>
<dbReference type="STRING" id="225848.Sps_01708"/>
<reference evidence="1 2" key="1">
    <citation type="submission" date="2016-03" db="EMBL/GenBank/DDBJ databases">
        <title>Complete genome sequence of Shewanella psychrophila WP2, a deep sea bacterium isolated from west Pacific sediment.</title>
        <authorList>
            <person name="Xu G."/>
            <person name="Jian H."/>
        </authorList>
    </citation>
    <scope>NUCLEOTIDE SEQUENCE [LARGE SCALE GENOMIC DNA]</scope>
    <source>
        <strain evidence="1 2">WP2</strain>
    </source>
</reference>
<dbReference type="Proteomes" id="UP000189545">
    <property type="component" value="Chromosome"/>
</dbReference>
<gene>
    <name evidence="1" type="ORF">Sps_01708</name>
</gene>
<keyword evidence="2" id="KW-1185">Reference proteome</keyword>
<evidence type="ECO:0000313" key="1">
    <source>
        <dbReference type="EMBL" id="AQS36872.1"/>
    </source>
</evidence>